<proteinExistence type="inferred from homology"/>
<evidence type="ECO:0000256" key="3">
    <source>
        <dbReference type="ARBA" id="ARBA00022490"/>
    </source>
</evidence>
<dbReference type="Proteomes" id="UP001063350">
    <property type="component" value="Chromosome"/>
</dbReference>
<dbReference type="SUPFAM" id="SSF109604">
    <property type="entry name" value="HD-domain/PDEase-like"/>
    <property type="match status" value="1"/>
</dbReference>
<comment type="similarity">
    <text evidence="2 10">Belongs to the class-II aminoacyl-tRNA synthetase family.</text>
</comment>
<dbReference type="RefSeq" id="WP_267926323.1">
    <property type="nucleotide sequence ID" value="NZ_AP024233.1"/>
</dbReference>
<dbReference type="PROSITE" id="PS50861">
    <property type="entry name" value="AA_TRNA_LIGASE_II_GLYAB"/>
    <property type="match status" value="1"/>
</dbReference>
<dbReference type="HAMAP" id="MF_00255">
    <property type="entry name" value="Gly_tRNA_synth_beta"/>
    <property type="match status" value="1"/>
</dbReference>
<dbReference type="PANTHER" id="PTHR30075">
    <property type="entry name" value="GLYCYL-TRNA SYNTHETASE"/>
    <property type="match status" value="1"/>
</dbReference>
<evidence type="ECO:0000256" key="4">
    <source>
        <dbReference type="ARBA" id="ARBA00022598"/>
    </source>
</evidence>
<dbReference type="NCBIfam" id="TIGR00211">
    <property type="entry name" value="glyS"/>
    <property type="match status" value="1"/>
</dbReference>
<evidence type="ECO:0000313" key="12">
    <source>
        <dbReference type="EMBL" id="BCO09575.1"/>
    </source>
</evidence>
<evidence type="ECO:0000313" key="13">
    <source>
        <dbReference type="Proteomes" id="UP001063350"/>
    </source>
</evidence>
<evidence type="ECO:0000256" key="2">
    <source>
        <dbReference type="ARBA" id="ARBA00008226"/>
    </source>
</evidence>
<organism evidence="12 13">
    <name type="scientific">Desulfolithobacter dissulfuricans</name>
    <dbReference type="NCBI Taxonomy" id="2795293"/>
    <lineage>
        <taxon>Bacteria</taxon>
        <taxon>Pseudomonadati</taxon>
        <taxon>Thermodesulfobacteriota</taxon>
        <taxon>Desulfobulbia</taxon>
        <taxon>Desulfobulbales</taxon>
        <taxon>Desulfobulbaceae</taxon>
        <taxon>Desulfolithobacter</taxon>
    </lineage>
</organism>
<evidence type="ECO:0000259" key="11">
    <source>
        <dbReference type="Pfam" id="PF05746"/>
    </source>
</evidence>
<keyword evidence="13" id="KW-1185">Reference proteome</keyword>
<comment type="subunit">
    <text evidence="10">Tetramer of two alpha and two beta subunits.</text>
</comment>
<dbReference type="KEGG" id="ddu:GF1_19510"/>
<keyword evidence="5 10" id="KW-0547">Nucleotide-binding</keyword>
<dbReference type="GO" id="GO:0006420">
    <property type="term" value="P:arginyl-tRNA aminoacylation"/>
    <property type="evidence" value="ECO:0007669"/>
    <property type="project" value="InterPro"/>
</dbReference>
<dbReference type="PRINTS" id="PR01045">
    <property type="entry name" value="TRNASYNTHGB"/>
</dbReference>
<comment type="subcellular location">
    <subcellularLocation>
        <location evidence="1 10">Cytoplasm</location>
    </subcellularLocation>
</comment>
<evidence type="ECO:0000256" key="6">
    <source>
        <dbReference type="ARBA" id="ARBA00022840"/>
    </source>
</evidence>
<dbReference type="EC" id="6.1.1.14" evidence="10"/>
<keyword evidence="4 10" id="KW-0436">Ligase</keyword>
<sequence>MNELLFEIGTEEIPAGYIQPALAFMEQACAARFSELGLESGPIHTVGTPRRLTLCVEDLQSRQPDRRVEHIGPSKKAGFDADGNPTKAAMGFARSRGVAVEDLQVVETPKGPYLMAVEHVQGRETIELLPEILEGLIRSMVFPKSMRWANTSLAFARPIQWLLALYDGQVVEFEVEDTVSGNTTRGHRFMAPESFVVTGFAQYQERLQEHSVLVDPQKRRRQVISEVKQAVAGRTSEGEPVLHEGLVDTVTNLVEIPWGVCGSFDEKFLELPDEALITSMREHQKYFPVQDRNGCLMPLFVAVNNTRIEDRDLAVAGHERVLRARLEDGLFFFNEDKKTPLARRIDALEGIIFQQKLGSMKEKSARIARLAGMLARELAPDLEEDAVRAAWLCKADLLTEMVGEFPSLQGVMGREYALLDGEKPEVALAIHEHYLPLRAGGELPTTLLGAIVGIADRIDTLTGCFAIGEKPTGNTDPFGLRRQALGLLHIISGLNISLSLKAIVGYALKGYGELLGHEPDEKIVDEVLRFIRLRFTNDLVASGTRSEVVEAATSVGFDDVVDCLARIRALDGIRSQEEFTVLAGSFKRIRNIIKDNTETAVDPDMFVEEAEKELYQVLQEVQEAVGPLLEKREYKASLRAMLRMKEPVDRFFDQVMVMAEDPAVRQNRLNLLTALGQLVLQVGDISKMHVEG</sequence>
<evidence type="ECO:0000256" key="7">
    <source>
        <dbReference type="ARBA" id="ARBA00022917"/>
    </source>
</evidence>
<dbReference type="GO" id="GO:0005829">
    <property type="term" value="C:cytosol"/>
    <property type="evidence" value="ECO:0007669"/>
    <property type="project" value="TreeGrafter"/>
</dbReference>
<gene>
    <name evidence="10 12" type="primary">glyS</name>
    <name evidence="12" type="ORF">GF1_19510</name>
</gene>
<dbReference type="AlphaFoldDB" id="A0A915UAH7"/>
<feature type="domain" description="DALR anticodon binding" evidence="11">
    <location>
        <begin position="586"/>
        <end position="678"/>
    </location>
</feature>
<evidence type="ECO:0000256" key="10">
    <source>
        <dbReference type="HAMAP-Rule" id="MF_00255"/>
    </source>
</evidence>
<keyword evidence="8 10" id="KW-0030">Aminoacyl-tRNA synthetase</keyword>
<accession>A0A915UAH7</accession>
<name>A0A915UAH7_9BACT</name>
<keyword evidence="7 10" id="KW-0648">Protein biosynthesis</keyword>
<dbReference type="Pfam" id="PF05746">
    <property type="entry name" value="DALR_1"/>
    <property type="match status" value="1"/>
</dbReference>
<keyword evidence="6 10" id="KW-0067">ATP-binding</keyword>
<dbReference type="InterPro" id="IPR015944">
    <property type="entry name" value="Gly-tRNA-synth_bsu"/>
</dbReference>
<dbReference type="Pfam" id="PF02092">
    <property type="entry name" value="tRNA_synt_2f"/>
    <property type="match status" value="1"/>
</dbReference>
<dbReference type="EMBL" id="AP024233">
    <property type="protein sequence ID" value="BCO09575.1"/>
    <property type="molecule type" value="Genomic_DNA"/>
</dbReference>
<evidence type="ECO:0000256" key="1">
    <source>
        <dbReference type="ARBA" id="ARBA00004496"/>
    </source>
</evidence>
<dbReference type="GO" id="GO:0005524">
    <property type="term" value="F:ATP binding"/>
    <property type="evidence" value="ECO:0007669"/>
    <property type="project" value="UniProtKB-UniRule"/>
</dbReference>
<dbReference type="InterPro" id="IPR008909">
    <property type="entry name" value="DALR_anticod-bd"/>
</dbReference>
<dbReference type="PANTHER" id="PTHR30075:SF2">
    <property type="entry name" value="GLYCINE--TRNA LIGASE, CHLOROPLASTIC_MITOCHONDRIAL 2"/>
    <property type="match status" value="1"/>
</dbReference>
<evidence type="ECO:0000256" key="9">
    <source>
        <dbReference type="ARBA" id="ARBA00047937"/>
    </source>
</evidence>
<dbReference type="GO" id="GO:0006426">
    <property type="term" value="P:glycyl-tRNA aminoacylation"/>
    <property type="evidence" value="ECO:0007669"/>
    <property type="project" value="UniProtKB-UniRule"/>
</dbReference>
<dbReference type="InterPro" id="IPR006194">
    <property type="entry name" value="Gly-tRNA-synth_heterodimer"/>
</dbReference>
<evidence type="ECO:0000256" key="8">
    <source>
        <dbReference type="ARBA" id="ARBA00023146"/>
    </source>
</evidence>
<reference evidence="12" key="1">
    <citation type="submission" date="2020-12" db="EMBL/GenBank/DDBJ databases">
        <title>Desulfobium dissulfuricans gen. nov., sp. nov., a novel mesophilic, sulfate-reducing bacterium isolated from a deep-sea hydrothermal vent.</title>
        <authorList>
            <person name="Hashimoto Y."/>
            <person name="Tame A."/>
            <person name="Sawayama S."/>
            <person name="Miyazaki J."/>
            <person name="Takai K."/>
            <person name="Nakagawa S."/>
        </authorList>
    </citation>
    <scope>NUCLEOTIDE SEQUENCE</scope>
    <source>
        <strain evidence="12">GF1</strain>
    </source>
</reference>
<protein>
    <recommendedName>
        <fullName evidence="10">Glycine--tRNA ligase beta subunit</fullName>
        <ecNumber evidence="10">6.1.1.14</ecNumber>
    </recommendedName>
    <alternativeName>
        <fullName evidence="10">Glycyl-tRNA synthetase beta subunit</fullName>
        <shortName evidence="10">GlyRS</shortName>
    </alternativeName>
</protein>
<comment type="catalytic activity">
    <reaction evidence="9 10">
        <text>tRNA(Gly) + glycine + ATP = glycyl-tRNA(Gly) + AMP + diphosphate</text>
        <dbReference type="Rhea" id="RHEA:16013"/>
        <dbReference type="Rhea" id="RHEA-COMP:9664"/>
        <dbReference type="Rhea" id="RHEA-COMP:9683"/>
        <dbReference type="ChEBI" id="CHEBI:30616"/>
        <dbReference type="ChEBI" id="CHEBI:33019"/>
        <dbReference type="ChEBI" id="CHEBI:57305"/>
        <dbReference type="ChEBI" id="CHEBI:78442"/>
        <dbReference type="ChEBI" id="CHEBI:78522"/>
        <dbReference type="ChEBI" id="CHEBI:456215"/>
        <dbReference type="EC" id="6.1.1.14"/>
    </reaction>
</comment>
<dbReference type="GO" id="GO:0004814">
    <property type="term" value="F:arginine-tRNA ligase activity"/>
    <property type="evidence" value="ECO:0007669"/>
    <property type="project" value="InterPro"/>
</dbReference>
<dbReference type="GO" id="GO:0004820">
    <property type="term" value="F:glycine-tRNA ligase activity"/>
    <property type="evidence" value="ECO:0007669"/>
    <property type="project" value="UniProtKB-UniRule"/>
</dbReference>
<evidence type="ECO:0000256" key="5">
    <source>
        <dbReference type="ARBA" id="ARBA00022741"/>
    </source>
</evidence>
<keyword evidence="3 10" id="KW-0963">Cytoplasm</keyword>